<proteinExistence type="predicted"/>
<reference evidence="1" key="1">
    <citation type="submission" date="2024-12" db="EMBL/GenBank/DDBJ databases">
        <authorList>
            <person name="Wu N."/>
        </authorList>
    </citation>
    <scope>NUCLEOTIDE SEQUENCE</scope>
    <source>
        <strain evidence="1">P15</strain>
    </source>
</reference>
<keyword evidence="1" id="KW-0808">Transferase</keyword>
<dbReference type="EC" id="2.1.1.297" evidence="1"/>
<dbReference type="EMBL" id="JBJURJ010000014">
    <property type="protein sequence ID" value="MFM9330739.1"/>
    <property type="molecule type" value="Genomic_DNA"/>
</dbReference>
<protein>
    <submittedName>
        <fullName evidence="1">Peptide chain release factor N(5)-glutamine methyltransferase</fullName>
        <ecNumber evidence="1">2.1.1.297</ecNumber>
    </submittedName>
</protein>
<evidence type="ECO:0000313" key="2">
    <source>
        <dbReference type="Proteomes" id="UP001631969"/>
    </source>
</evidence>
<name>A0ACC7P128_9BACL</name>
<keyword evidence="2" id="KW-1185">Reference proteome</keyword>
<dbReference type="Proteomes" id="UP001631969">
    <property type="component" value="Unassembled WGS sequence"/>
</dbReference>
<gene>
    <name evidence="1" type="primary">prmC</name>
    <name evidence="1" type="ORF">ACI1P1_20820</name>
</gene>
<comment type="caution">
    <text evidence="1">The sequence shown here is derived from an EMBL/GenBank/DDBJ whole genome shotgun (WGS) entry which is preliminary data.</text>
</comment>
<organism evidence="1 2">
    <name type="scientific">Paenibacillus mesotrionivorans</name>
    <dbReference type="NCBI Taxonomy" id="3160968"/>
    <lineage>
        <taxon>Bacteria</taxon>
        <taxon>Bacillati</taxon>
        <taxon>Bacillota</taxon>
        <taxon>Bacilli</taxon>
        <taxon>Bacillales</taxon>
        <taxon>Paenibacillaceae</taxon>
        <taxon>Paenibacillus</taxon>
    </lineage>
</organism>
<evidence type="ECO:0000313" key="1">
    <source>
        <dbReference type="EMBL" id="MFM9330739.1"/>
    </source>
</evidence>
<keyword evidence="1" id="KW-0489">Methyltransferase</keyword>
<sequence>MDATGKTIREAYVEASSFLKRHGVDEPAQNGQLLLEHLLGWSRTRLYLNWQDPFPEDLELDWQRLLSRRAGGEPVQYIIGSEGFYGLTFQVAPAVLIPRPETEILVQEIMYRGKRLWPEGSGRQPLAVDIGTGSGVIPVTLAVHCPSWEIAAVDISDTALQLARRNAELNGAAGRIRFLEGDLLAPVYAAGLSPDIVISNPPYIKSSDLPDLQREVRDFEPHLALDGGDDGLDFYRRLTEQLASQPVKPRLVGFEVGMGQAPDVAALLRELGVFDRVGIVKDLAGIERHVLAERD</sequence>
<accession>A0ACC7P128</accession>